<accession>A0A101HGY9</accession>
<name>A0A101HGY9_9BACT</name>
<organism evidence="1 2">
    <name type="scientific">candidate division WS6 bacterium 34_10</name>
    <dbReference type="NCBI Taxonomy" id="1641389"/>
    <lineage>
        <taxon>Bacteria</taxon>
        <taxon>Candidatus Dojkabacteria</taxon>
    </lineage>
</organism>
<evidence type="ECO:0000313" key="1">
    <source>
        <dbReference type="EMBL" id="KUK76651.1"/>
    </source>
</evidence>
<sequence>MEKEINIQWSSSSLANTKEGLFTAAETTINSLISKEFYTNTVFDNAEKFALETREVLPDSTFGVSILPTMMSKRNLGEFVEYIENGSIDIPYIINWLKLPKEKAQELISQNGIGLDTALTYGLEIAYAMMQASSKKELERKVNESLALFPEDSPVTMRTCIENFSNEKVIDVVNELSSRNRNVKYALEPNVKLVNTLSEYIAYIDQLRKDNPELDIGLDLDLIHLNEERNLLEILDRLEGSKHFPLMISLGGAVLSEENVKLNTHLPLNLQDDTTVKKLGEYYSKLRFRNEKLPSLIFETSPAEKTLFESYQDFLKSFSEGLN</sequence>
<dbReference type="Proteomes" id="UP000053904">
    <property type="component" value="Unassembled WGS sequence"/>
</dbReference>
<reference evidence="2" key="1">
    <citation type="journal article" date="2015" name="MBio">
        <title>Genome-Resolved Metagenomic Analysis Reveals Roles for Candidate Phyla and Other Microbial Community Members in Biogeochemical Transformations in Oil Reservoirs.</title>
        <authorList>
            <person name="Hu P."/>
            <person name="Tom L."/>
            <person name="Singh A."/>
            <person name="Thomas B.C."/>
            <person name="Baker B.J."/>
            <person name="Piceno Y.M."/>
            <person name="Andersen G.L."/>
            <person name="Banfield J.F."/>
        </authorList>
    </citation>
    <scope>NUCLEOTIDE SEQUENCE [LARGE SCALE GENOMIC DNA]</scope>
</reference>
<protein>
    <submittedName>
        <fullName evidence="1">Uncharacterized protein</fullName>
    </submittedName>
</protein>
<dbReference type="AlphaFoldDB" id="A0A101HGY9"/>
<evidence type="ECO:0000313" key="2">
    <source>
        <dbReference type="Proteomes" id="UP000053904"/>
    </source>
</evidence>
<dbReference type="EMBL" id="LGGO01000121">
    <property type="protein sequence ID" value="KUK76651.1"/>
    <property type="molecule type" value="Genomic_DNA"/>
</dbReference>
<proteinExistence type="predicted"/>
<gene>
    <name evidence="1" type="ORF">XD93_0790</name>
</gene>
<comment type="caution">
    <text evidence="1">The sequence shown here is derived from an EMBL/GenBank/DDBJ whole genome shotgun (WGS) entry which is preliminary data.</text>
</comment>